<gene>
    <name evidence="1" type="ORF">AXE80_12550</name>
</gene>
<dbReference type="AlphaFoldDB" id="A0A1B1Y8I8"/>
<sequence>MLKKILSKFILFTSLLTVISCGIYSFTGGDTGNAKTIQIDFFNNNANLVEPSLSQAFTLALQDFFITQTNLDLVKSSGDLQFEGEITRYTITPMTATADQTAAQNRLTLEVNVRFYNRTDEKKNFEKKFSHFYDYDANTILQGANLEAAYDEIFERITQNIFNASIANW</sequence>
<protein>
    <recommendedName>
        <fullName evidence="3">Lipopolysaccharide-assembly</fullName>
    </recommendedName>
</protein>
<proteinExistence type="predicted"/>
<evidence type="ECO:0008006" key="3">
    <source>
        <dbReference type="Google" id="ProtNLM"/>
    </source>
</evidence>
<evidence type="ECO:0000313" key="1">
    <source>
        <dbReference type="EMBL" id="ANW97064.1"/>
    </source>
</evidence>
<keyword evidence="2" id="KW-1185">Reference proteome</keyword>
<evidence type="ECO:0000313" key="2">
    <source>
        <dbReference type="Proteomes" id="UP000092967"/>
    </source>
</evidence>
<dbReference type="KEGG" id="wfu:AXE80_12550"/>
<dbReference type="GO" id="GO:0043165">
    <property type="term" value="P:Gram-negative-bacterium-type cell outer membrane assembly"/>
    <property type="evidence" value="ECO:0007669"/>
    <property type="project" value="InterPro"/>
</dbReference>
<organism evidence="1 2">
    <name type="scientific">Wenyingzhuangia fucanilytica</name>
    <dbReference type="NCBI Taxonomy" id="1790137"/>
    <lineage>
        <taxon>Bacteria</taxon>
        <taxon>Pseudomonadati</taxon>
        <taxon>Bacteroidota</taxon>
        <taxon>Flavobacteriia</taxon>
        <taxon>Flavobacteriales</taxon>
        <taxon>Flavobacteriaceae</taxon>
        <taxon>Wenyingzhuangia</taxon>
    </lineage>
</organism>
<dbReference type="OrthoDB" id="9790776at2"/>
<dbReference type="InterPro" id="IPR007485">
    <property type="entry name" value="LPS_assembly_LptE"/>
</dbReference>
<dbReference type="EMBL" id="CP014224">
    <property type="protein sequence ID" value="ANW97064.1"/>
    <property type="molecule type" value="Genomic_DNA"/>
</dbReference>
<dbReference type="Pfam" id="PF04390">
    <property type="entry name" value="LptE"/>
    <property type="match status" value="1"/>
</dbReference>
<dbReference type="STRING" id="1790137.AXE80_12550"/>
<reference evidence="1 2" key="1">
    <citation type="submission" date="2016-02" db="EMBL/GenBank/DDBJ databases">
        <authorList>
            <person name="Wen L."/>
            <person name="He K."/>
            <person name="Yang H."/>
        </authorList>
    </citation>
    <scope>NUCLEOTIDE SEQUENCE [LARGE SCALE GENOMIC DNA]</scope>
    <source>
        <strain evidence="1 2">CZ1127</strain>
    </source>
</reference>
<dbReference type="Proteomes" id="UP000092967">
    <property type="component" value="Chromosome"/>
</dbReference>
<dbReference type="RefSeq" id="WP_068827883.1">
    <property type="nucleotide sequence ID" value="NZ_CP014224.1"/>
</dbReference>
<name>A0A1B1Y8I8_9FLAO</name>
<accession>A0A1B1Y8I8</accession>
<dbReference type="GO" id="GO:0019867">
    <property type="term" value="C:outer membrane"/>
    <property type="evidence" value="ECO:0007669"/>
    <property type="project" value="InterPro"/>
</dbReference>
<dbReference type="PROSITE" id="PS51257">
    <property type="entry name" value="PROKAR_LIPOPROTEIN"/>
    <property type="match status" value="1"/>
</dbReference>